<evidence type="ECO:0000313" key="3">
    <source>
        <dbReference type="Proteomes" id="UP000321635"/>
    </source>
</evidence>
<gene>
    <name evidence="2" type="ORF">ANI02nite_16940</name>
</gene>
<dbReference type="EMBL" id="BJYF01000008">
    <property type="protein sequence ID" value="GEN59810.1"/>
    <property type="molecule type" value="Genomic_DNA"/>
</dbReference>
<comment type="caution">
    <text evidence="2">The sequence shown here is derived from an EMBL/GenBank/DDBJ whole genome shotgun (WGS) entry which is preliminary data.</text>
</comment>
<feature type="compositionally biased region" description="Basic and acidic residues" evidence="1">
    <location>
        <begin position="1"/>
        <end position="16"/>
    </location>
</feature>
<feature type="region of interest" description="Disordered" evidence="1">
    <location>
        <begin position="1"/>
        <end position="74"/>
    </location>
</feature>
<evidence type="ECO:0000256" key="1">
    <source>
        <dbReference type="SAM" id="MobiDB-lite"/>
    </source>
</evidence>
<dbReference type="Proteomes" id="UP000321635">
    <property type="component" value="Unassembled WGS sequence"/>
</dbReference>
<organism evidence="2 3">
    <name type="scientific">Acetobacter nitrogenifigens DSM 23921 = NBRC 105050</name>
    <dbReference type="NCBI Taxonomy" id="1120919"/>
    <lineage>
        <taxon>Bacteria</taxon>
        <taxon>Pseudomonadati</taxon>
        <taxon>Pseudomonadota</taxon>
        <taxon>Alphaproteobacteria</taxon>
        <taxon>Acetobacterales</taxon>
        <taxon>Acetobacteraceae</taxon>
        <taxon>Acetobacter</taxon>
    </lineage>
</organism>
<dbReference type="AlphaFoldDB" id="A0A511XA31"/>
<name>A0A511XA31_9PROT</name>
<keyword evidence="3" id="KW-1185">Reference proteome</keyword>
<proteinExistence type="predicted"/>
<protein>
    <submittedName>
        <fullName evidence="2">Uncharacterized protein</fullName>
    </submittedName>
</protein>
<reference evidence="2 3" key="1">
    <citation type="submission" date="2019-07" db="EMBL/GenBank/DDBJ databases">
        <title>Whole genome shotgun sequence of Acetobacter nitrogenifigens NBRC 105050.</title>
        <authorList>
            <person name="Hosoyama A."/>
            <person name="Uohara A."/>
            <person name="Ohji S."/>
            <person name="Ichikawa N."/>
        </authorList>
    </citation>
    <scope>NUCLEOTIDE SEQUENCE [LARGE SCALE GENOMIC DNA]</scope>
    <source>
        <strain evidence="2 3">NBRC 105050</strain>
    </source>
</reference>
<accession>A0A511XA31</accession>
<evidence type="ECO:0000313" key="2">
    <source>
        <dbReference type="EMBL" id="GEN59810.1"/>
    </source>
</evidence>
<sequence length="74" mass="8407">MVTRRTADKDAADEKTVMTNEVPHCRQNVPTPVNRMLPRINPKTAEKNEPPFYRETARADANALEGRRRSAIMA</sequence>